<sequence length="150" mass="16457">MPEKIVKSKLVNFLVADVEVNYEEVGNFYDSVGAGNVNVLAGVMQSFQQAYGGLWVGGRMRLTKTALHLNANAMNRLVQDGTLDIEIPIGMIKGVCIDGGFITRIIRLDTDAGCVMFRCFGAKEVVALIEKMIVPRVSLAVLKRGMHRNQ</sequence>
<evidence type="ECO:0000313" key="1">
    <source>
        <dbReference type="EMBL" id="VVP24938.1"/>
    </source>
</evidence>
<accession>A0A5E7MJN3</accession>
<dbReference type="Proteomes" id="UP000377224">
    <property type="component" value="Unassembled WGS sequence"/>
</dbReference>
<evidence type="ECO:0000313" key="2">
    <source>
        <dbReference type="Proteomes" id="UP000377224"/>
    </source>
</evidence>
<gene>
    <name evidence="1" type="ORF">PS896_04043</name>
</gene>
<protein>
    <submittedName>
        <fullName evidence="1">Uncharacterized protein</fullName>
    </submittedName>
</protein>
<dbReference type="AlphaFoldDB" id="A0A5E7MJN3"/>
<reference evidence="1 2" key="1">
    <citation type="submission" date="2019-09" db="EMBL/GenBank/DDBJ databases">
        <authorList>
            <person name="Chandra G."/>
            <person name="Truman W A."/>
        </authorList>
    </citation>
    <scope>NUCLEOTIDE SEQUENCE [LARGE SCALE GENOMIC DNA]</scope>
    <source>
        <strain evidence="1">PS896</strain>
    </source>
</reference>
<organism evidence="1 2">
    <name type="scientific">Pseudomonas fluorescens</name>
    <dbReference type="NCBI Taxonomy" id="294"/>
    <lineage>
        <taxon>Bacteria</taxon>
        <taxon>Pseudomonadati</taxon>
        <taxon>Pseudomonadota</taxon>
        <taxon>Gammaproteobacteria</taxon>
        <taxon>Pseudomonadales</taxon>
        <taxon>Pseudomonadaceae</taxon>
        <taxon>Pseudomonas</taxon>
    </lineage>
</organism>
<dbReference type="EMBL" id="CABVIN010000005">
    <property type="protein sequence ID" value="VVP24938.1"/>
    <property type="molecule type" value="Genomic_DNA"/>
</dbReference>
<dbReference type="RefSeq" id="WP_150648215.1">
    <property type="nucleotide sequence ID" value="NZ_CABVIN010000005.1"/>
</dbReference>
<proteinExistence type="predicted"/>
<name>A0A5E7MJN3_PSEFL</name>